<accession>A0A415BVF3</accession>
<dbReference type="SUPFAM" id="SSF52218">
    <property type="entry name" value="Flavoproteins"/>
    <property type="match status" value="1"/>
</dbReference>
<dbReference type="PANTHER" id="PTHR39201:SF1">
    <property type="entry name" value="FLAVODOXIN-LIKE DOMAIN-CONTAINING PROTEIN"/>
    <property type="match status" value="1"/>
</dbReference>
<dbReference type="InterPro" id="IPR001226">
    <property type="entry name" value="Flavodoxin_CS"/>
</dbReference>
<evidence type="ECO:0000256" key="3">
    <source>
        <dbReference type="SAM" id="SignalP"/>
    </source>
</evidence>
<evidence type="ECO:0000313" key="6">
    <source>
        <dbReference type="Proteomes" id="UP000285777"/>
    </source>
</evidence>
<dbReference type="GO" id="GO:0009055">
    <property type="term" value="F:electron transfer activity"/>
    <property type="evidence" value="ECO:0007669"/>
    <property type="project" value="InterPro"/>
</dbReference>
<dbReference type="Pfam" id="PF12682">
    <property type="entry name" value="Flavodoxin_4"/>
    <property type="match status" value="1"/>
</dbReference>
<proteinExistence type="predicted"/>
<dbReference type="RefSeq" id="WP_118289973.1">
    <property type="nucleotide sequence ID" value="NZ_QRLF01000004.1"/>
</dbReference>
<keyword evidence="3" id="KW-0732">Signal</keyword>
<dbReference type="Proteomes" id="UP000285777">
    <property type="component" value="Unassembled WGS sequence"/>
</dbReference>
<evidence type="ECO:0000313" key="5">
    <source>
        <dbReference type="EMBL" id="RHI95657.1"/>
    </source>
</evidence>
<gene>
    <name evidence="5" type="ORF">DW150_02910</name>
</gene>
<dbReference type="PROSITE" id="PS00201">
    <property type="entry name" value="FLAVODOXIN"/>
    <property type="match status" value="1"/>
</dbReference>
<feature type="region of interest" description="Disordered" evidence="2">
    <location>
        <begin position="189"/>
        <end position="216"/>
    </location>
</feature>
<evidence type="ECO:0000259" key="4">
    <source>
        <dbReference type="PROSITE" id="PS50902"/>
    </source>
</evidence>
<feature type="signal peptide" evidence="3">
    <location>
        <begin position="1"/>
        <end position="18"/>
    </location>
</feature>
<sequence>MKKLVIIPLLLFSLTGMAACSPDDTPALETEQPTAPEEPGNGETPDSPDQPSGNGKALVVYFSAQGNTQAVAERIVELTGADVYRIEAAEPYAANPYDDSDRIQNEVYNDLRPGVANLPDAETIAQYDTIFIGSPCWWHQPAMVVCTFLEAYDLKDKLIVPFITYGATTYLNESMQKIYKLTPGSKHIPETLPEDLDSEDITTPGRPDDAGIDMPGNANGTEAWLKRIGIIE</sequence>
<dbReference type="AlphaFoldDB" id="A0A415BVF3"/>
<dbReference type="InterPro" id="IPR008254">
    <property type="entry name" value="Flavodoxin/NO_synth"/>
</dbReference>
<feature type="region of interest" description="Disordered" evidence="2">
    <location>
        <begin position="22"/>
        <end position="55"/>
    </location>
</feature>
<comment type="cofactor">
    <cofactor evidence="1">
        <name>FMN</name>
        <dbReference type="ChEBI" id="CHEBI:58210"/>
    </cofactor>
</comment>
<dbReference type="GO" id="GO:0010181">
    <property type="term" value="F:FMN binding"/>
    <property type="evidence" value="ECO:0007669"/>
    <property type="project" value="InterPro"/>
</dbReference>
<dbReference type="InterPro" id="IPR029039">
    <property type="entry name" value="Flavoprotein-like_sf"/>
</dbReference>
<dbReference type="Gene3D" id="3.40.50.360">
    <property type="match status" value="1"/>
</dbReference>
<feature type="domain" description="Flavodoxin-like" evidence="4">
    <location>
        <begin position="57"/>
        <end position="229"/>
    </location>
</feature>
<dbReference type="PROSITE" id="PS51257">
    <property type="entry name" value="PROKAR_LIPOPROTEIN"/>
    <property type="match status" value="1"/>
</dbReference>
<protein>
    <submittedName>
        <fullName evidence="5">Flavodoxin</fullName>
    </submittedName>
</protein>
<feature type="chain" id="PRO_5019219358" evidence="3">
    <location>
        <begin position="19"/>
        <end position="232"/>
    </location>
</feature>
<organism evidence="5 6">
    <name type="scientific">Phocaeicola vulgatus</name>
    <name type="common">Bacteroides vulgatus</name>
    <dbReference type="NCBI Taxonomy" id="821"/>
    <lineage>
        <taxon>Bacteria</taxon>
        <taxon>Pseudomonadati</taxon>
        <taxon>Bacteroidota</taxon>
        <taxon>Bacteroidia</taxon>
        <taxon>Bacteroidales</taxon>
        <taxon>Bacteroidaceae</taxon>
        <taxon>Phocaeicola</taxon>
    </lineage>
</organism>
<dbReference type="PANTHER" id="PTHR39201">
    <property type="entry name" value="EXPORTED PROTEIN-RELATED"/>
    <property type="match status" value="1"/>
</dbReference>
<evidence type="ECO:0000256" key="2">
    <source>
        <dbReference type="SAM" id="MobiDB-lite"/>
    </source>
</evidence>
<comment type="caution">
    <text evidence="5">The sequence shown here is derived from an EMBL/GenBank/DDBJ whole genome shotgun (WGS) entry which is preliminary data.</text>
</comment>
<dbReference type="PROSITE" id="PS50902">
    <property type="entry name" value="FLAVODOXIN_LIKE"/>
    <property type="match status" value="1"/>
</dbReference>
<evidence type="ECO:0000256" key="1">
    <source>
        <dbReference type="ARBA" id="ARBA00001917"/>
    </source>
</evidence>
<dbReference type="EMBL" id="QRLF01000004">
    <property type="protein sequence ID" value="RHI95657.1"/>
    <property type="molecule type" value="Genomic_DNA"/>
</dbReference>
<name>A0A415BVF3_PHOVU</name>
<reference evidence="5 6" key="1">
    <citation type="submission" date="2018-08" db="EMBL/GenBank/DDBJ databases">
        <title>A genome reference for cultivated species of the human gut microbiota.</title>
        <authorList>
            <person name="Zou Y."/>
            <person name="Xue W."/>
            <person name="Luo G."/>
        </authorList>
    </citation>
    <scope>NUCLEOTIDE SEQUENCE [LARGE SCALE GENOMIC DNA]</scope>
    <source>
        <strain evidence="5 6">AM13-21</strain>
    </source>
</reference>